<dbReference type="Proteomes" id="UP001162992">
    <property type="component" value="Chromosome 18"/>
</dbReference>
<gene>
    <name evidence="1" type="ORF">O6H91_18G006000</name>
</gene>
<dbReference type="EMBL" id="CM055109">
    <property type="protein sequence ID" value="KAJ7522315.1"/>
    <property type="molecule type" value="Genomic_DNA"/>
</dbReference>
<name>A0ACC2AXZ8_DIPCM</name>
<reference evidence="2" key="1">
    <citation type="journal article" date="2024" name="Proc. Natl. Acad. Sci. U.S.A.">
        <title>Extraordinary preservation of gene collinearity over three hundred million years revealed in homosporous lycophytes.</title>
        <authorList>
            <person name="Li C."/>
            <person name="Wickell D."/>
            <person name="Kuo L.Y."/>
            <person name="Chen X."/>
            <person name="Nie B."/>
            <person name="Liao X."/>
            <person name="Peng D."/>
            <person name="Ji J."/>
            <person name="Jenkins J."/>
            <person name="Williams M."/>
            <person name="Shu S."/>
            <person name="Plott C."/>
            <person name="Barry K."/>
            <person name="Rajasekar S."/>
            <person name="Grimwood J."/>
            <person name="Han X."/>
            <person name="Sun S."/>
            <person name="Hou Z."/>
            <person name="He W."/>
            <person name="Dai G."/>
            <person name="Sun C."/>
            <person name="Schmutz J."/>
            <person name="Leebens-Mack J.H."/>
            <person name="Li F.W."/>
            <person name="Wang L."/>
        </authorList>
    </citation>
    <scope>NUCLEOTIDE SEQUENCE [LARGE SCALE GENOMIC DNA]</scope>
    <source>
        <strain evidence="2">cv. PW_Plant_1</strain>
    </source>
</reference>
<proteinExistence type="predicted"/>
<sequence>MLCLMNVSLVGRWTWLSQCFSASLHTSLGHTFLANQRIFLAGISVPLSLIFLTFSSLIFIFQQFQFFGRRRISSNLIRTQIQIFQRRNELPRPAFIKFNTTRILIS</sequence>
<keyword evidence="2" id="KW-1185">Reference proteome</keyword>
<accession>A0ACC2AXZ8</accession>
<evidence type="ECO:0000313" key="2">
    <source>
        <dbReference type="Proteomes" id="UP001162992"/>
    </source>
</evidence>
<protein>
    <submittedName>
        <fullName evidence="1">Uncharacterized protein</fullName>
    </submittedName>
</protein>
<evidence type="ECO:0000313" key="1">
    <source>
        <dbReference type="EMBL" id="KAJ7522315.1"/>
    </source>
</evidence>
<organism evidence="1 2">
    <name type="scientific">Diphasiastrum complanatum</name>
    <name type="common">Issler's clubmoss</name>
    <name type="synonym">Lycopodium complanatum</name>
    <dbReference type="NCBI Taxonomy" id="34168"/>
    <lineage>
        <taxon>Eukaryota</taxon>
        <taxon>Viridiplantae</taxon>
        <taxon>Streptophyta</taxon>
        <taxon>Embryophyta</taxon>
        <taxon>Tracheophyta</taxon>
        <taxon>Lycopodiopsida</taxon>
        <taxon>Lycopodiales</taxon>
        <taxon>Lycopodiaceae</taxon>
        <taxon>Lycopodioideae</taxon>
        <taxon>Diphasiastrum</taxon>
    </lineage>
</organism>
<comment type="caution">
    <text evidence="1">The sequence shown here is derived from an EMBL/GenBank/DDBJ whole genome shotgun (WGS) entry which is preliminary data.</text>
</comment>